<evidence type="ECO:0000313" key="1">
    <source>
        <dbReference type="EMBL" id="TVU51288.1"/>
    </source>
</evidence>
<dbReference type="Proteomes" id="UP000324897">
    <property type="component" value="Chromosome 6"/>
</dbReference>
<evidence type="ECO:0000313" key="2">
    <source>
        <dbReference type="Proteomes" id="UP000324897"/>
    </source>
</evidence>
<accession>A0A5J9WT28</accession>
<proteinExistence type="predicted"/>
<dbReference type="Gramene" id="TVU51288">
    <property type="protein sequence ID" value="TVU51288"/>
    <property type="gene ID" value="EJB05_02699"/>
</dbReference>
<keyword evidence="2" id="KW-1185">Reference proteome</keyword>
<organism evidence="1 2">
    <name type="scientific">Eragrostis curvula</name>
    <name type="common">weeping love grass</name>
    <dbReference type="NCBI Taxonomy" id="38414"/>
    <lineage>
        <taxon>Eukaryota</taxon>
        <taxon>Viridiplantae</taxon>
        <taxon>Streptophyta</taxon>
        <taxon>Embryophyta</taxon>
        <taxon>Tracheophyta</taxon>
        <taxon>Spermatophyta</taxon>
        <taxon>Magnoliopsida</taxon>
        <taxon>Liliopsida</taxon>
        <taxon>Poales</taxon>
        <taxon>Poaceae</taxon>
        <taxon>PACMAD clade</taxon>
        <taxon>Chloridoideae</taxon>
        <taxon>Eragrostideae</taxon>
        <taxon>Eragrostidinae</taxon>
        <taxon>Eragrostis</taxon>
    </lineage>
</organism>
<reference evidence="1 2" key="1">
    <citation type="journal article" date="2019" name="Sci. Rep.">
        <title>A high-quality genome of Eragrostis curvula grass provides insights into Poaceae evolution and supports new strategies to enhance forage quality.</title>
        <authorList>
            <person name="Carballo J."/>
            <person name="Santos B.A.C.M."/>
            <person name="Zappacosta D."/>
            <person name="Garbus I."/>
            <person name="Selva J.P."/>
            <person name="Gallo C.A."/>
            <person name="Diaz A."/>
            <person name="Albertini E."/>
            <person name="Caccamo M."/>
            <person name="Echenique V."/>
        </authorList>
    </citation>
    <scope>NUCLEOTIDE SEQUENCE [LARGE SCALE GENOMIC DNA]</scope>
    <source>
        <strain evidence="2">cv. Victoria</strain>
        <tissue evidence="1">Leaf</tissue>
    </source>
</reference>
<feature type="non-terminal residue" evidence="1">
    <location>
        <position position="1"/>
    </location>
</feature>
<dbReference type="AlphaFoldDB" id="A0A5J9WT28"/>
<sequence>MLGPDPRNKDTGGGQSVIASSFAMTIPSFFLLEFSYPKPLKLFESSRTRAGVEHVGDGDVVLGAVHAQLVVRLQGAVDQDLQDEPRFYRMRYSNVQAVSVPSQLQYSASFTTNSCVTSILKQIHDVQYSLPIYMSAHVDNNSFTPRLITPKEKKGREDKARVR</sequence>
<comment type="caution">
    <text evidence="1">The sequence shown here is derived from an EMBL/GenBank/DDBJ whole genome shotgun (WGS) entry which is preliminary data.</text>
</comment>
<protein>
    <submittedName>
        <fullName evidence="1">Uncharacterized protein</fullName>
    </submittedName>
</protein>
<name>A0A5J9WT28_9POAL</name>
<gene>
    <name evidence="1" type="ORF">EJB05_02699</name>
</gene>
<dbReference type="EMBL" id="RWGY01000002">
    <property type="protein sequence ID" value="TVU51288.1"/>
    <property type="molecule type" value="Genomic_DNA"/>
</dbReference>